<evidence type="ECO:0000256" key="1">
    <source>
        <dbReference type="ARBA" id="ARBA00004141"/>
    </source>
</evidence>
<keyword evidence="4 6" id="KW-1133">Transmembrane helix</keyword>
<proteinExistence type="inferred from homology"/>
<dbReference type="PANTHER" id="PTHR43701">
    <property type="entry name" value="MEMBRANE TRANSPORTER PROTEIN MJ0441-RELATED"/>
    <property type="match status" value="1"/>
</dbReference>
<protein>
    <recommendedName>
        <fullName evidence="6">Probable membrane transporter protein</fullName>
    </recommendedName>
</protein>
<dbReference type="Proteomes" id="UP000297477">
    <property type="component" value="Unassembled WGS sequence"/>
</dbReference>
<keyword evidence="5 6" id="KW-0472">Membrane</keyword>
<evidence type="ECO:0000313" key="7">
    <source>
        <dbReference type="EMBL" id="TFH99299.1"/>
    </source>
</evidence>
<keyword evidence="6" id="KW-1003">Cell membrane</keyword>
<feature type="transmembrane region" description="Helical" evidence="6">
    <location>
        <begin position="95"/>
        <end position="115"/>
    </location>
</feature>
<sequence length="249" mass="24990">MWLVLILAVVVGLFVGLLGGGGSILTVPLLAYVAGLPPEQAIAGSLFVVAVTSAVALVPHARRGAVQWRVGLVFGVTSMVGALLGGLLGAQLPGALLMVLFAVMMLASAIGMIRGRRPADPATPPTPLWKSLLQGLGIGLAVGTVGAGGGFMVVPALVLLAKLPMGQAVATSVMVIAMNSVAGLGGHLTGTTMDWSWVLPVTAAAVVGALVGAPLTHRVPQAALKKGFGWFVLAMGAFVLVQEGLTLLG</sequence>
<dbReference type="InterPro" id="IPR002781">
    <property type="entry name" value="TM_pro_TauE-like"/>
</dbReference>
<feature type="transmembrane region" description="Helical" evidence="6">
    <location>
        <begin position="136"/>
        <end position="159"/>
    </location>
</feature>
<evidence type="ECO:0000256" key="2">
    <source>
        <dbReference type="ARBA" id="ARBA00009142"/>
    </source>
</evidence>
<gene>
    <name evidence="7" type="ORF">E4A49_06415</name>
</gene>
<evidence type="ECO:0000256" key="5">
    <source>
        <dbReference type="ARBA" id="ARBA00023136"/>
    </source>
</evidence>
<dbReference type="Pfam" id="PF01925">
    <property type="entry name" value="TauE"/>
    <property type="match status" value="1"/>
</dbReference>
<comment type="subcellular location">
    <subcellularLocation>
        <location evidence="6">Cell membrane</location>
        <topology evidence="6">Multi-pass membrane protein</topology>
    </subcellularLocation>
    <subcellularLocation>
        <location evidence="1">Membrane</location>
        <topology evidence="1">Multi-pass membrane protein</topology>
    </subcellularLocation>
</comment>
<dbReference type="EMBL" id="SPKT01000010">
    <property type="protein sequence ID" value="TFH99299.1"/>
    <property type="molecule type" value="Genomic_DNA"/>
</dbReference>
<organism evidence="7 8">
    <name type="scientific">Micrococcus lylae</name>
    <dbReference type="NCBI Taxonomy" id="1273"/>
    <lineage>
        <taxon>Bacteria</taxon>
        <taxon>Bacillati</taxon>
        <taxon>Actinomycetota</taxon>
        <taxon>Actinomycetes</taxon>
        <taxon>Micrococcales</taxon>
        <taxon>Micrococcaceae</taxon>
        <taxon>Micrococcus</taxon>
    </lineage>
</organism>
<feature type="transmembrane region" description="Helical" evidence="6">
    <location>
        <begin position="228"/>
        <end position="248"/>
    </location>
</feature>
<dbReference type="InterPro" id="IPR051598">
    <property type="entry name" value="TSUP/Inactive_protease-like"/>
</dbReference>
<feature type="transmembrane region" description="Helical" evidence="6">
    <location>
        <begin position="41"/>
        <end position="58"/>
    </location>
</feature>
<accession>A0ABY2K2Q3</accession>
<dbReference type="PANTHER" id="PTHR43701:SF2">
    <property type="entry name" value="MEMBRANE TRANSPORTER PROTEIN YJNA-RELATED"/>
    <property type="match status" value="1"/>
</dbReference>
<evidence type="ECO:0000256" key="4">
    <source>
        <dbReference type="ARBA" id="ARBA00022989"/>
    </source>
</evidence>
<comment type="caution">
    <text evidence="7">The sequence shown here is derived from an EMBL/GenBank/DDBJ whole genome shotgun (WGS) entry which is preliminary data.</text>
</comment>
<keyword evidence="8" id="KW-1185">Reference proteome</keyword>
<comment type="similarity">
    <text evidence="2 6">Belongs to the 4-toluene sulfonate uptake permease (TSUP) (TC 2.A.102) family.</text>
</comment>
<keyword evidence="3 6" id="KW-0812">Transmembrane</keyword>
<feature type="transmembrane region" description="Helical" evidence="6">
    <location>
        <begin position="165"/>
        <end position="185"/>
    </location>
</feature>
<name>A0ABY2K2Q3_9MICC</name>
<evidence type="ECO:0000256" key="6">
    <source>
        <dbReference type="RuleBase" id="RU363041"/>
    </source>
</evidence>
<evidence type="ECO:0000256" key="3">
    <source>
        <dbReference type="ARBA" id="ARBA00022692"/>
    </source>
</evidence>
<feature type="transmembrane region" description="Helical" evidence="6">
    <location>
        <begin position="70"/>
        <end position="89"/>
    </location>
</feature>
<reference evidence="7 8" key="1">
    <citation type="submission" date="2019-03" db="EMBL/GenBank/DDBJ databases">
        <title>Reclassification of Micrococcus aloeverae and Micrococcus yunnanensis as later heterotypic synonyms of Micrococcus luteus.</title>
        <authorList>
            <person name="Huang C.-H."/>
        </authorList>
    </citation>
    <scope>NUCLEOTIDE SEQUENCE [LARGE SCALE GENOMIC DNA]</scope>
    <source>
        <strain evidence="7 8">BCRC 12151</strain>
    </source>
</reference>
<evidence type="ECO:0000313" key="8">
    <source>
        <dbReference type="Proteomes" id="UP000297477"/>
    </source>
</evidence>
<feature type="transmembrane region" description="Helical" evidence="6">
    <location>
        <begin position="197"/>
        <end position="216"/>
    </location>
</feature>